<reference evidence="3" key="1">
    <citation type="submission" date="2020-07" db="EMBL/GenBank/DDBJ databases">
        <title>Comparative genomics analyses of Lactobacillus crispatus isolated from different ecological niches.</title>
        <authorList>
            <person name="Mancino W."/>
            <person name="Mancabelli L."/>
            <person name="Lugli G.A."/>
            <person name="Milani C."/>
            <person name="Viappiani A."/>
            <person name="Anzalone R."/>
            <person name="Longhi G."/>
            <person name="Ventura M."/>
            <person name="Turroni F."/>
        </authorList>
    </citation>
    <scope>NUCLEOTIDE SEQUENCE</scope>
    <source>
        <strain evidence="3">LB65</strain>
    </source>
</reference>
<dbReference type="InterPro" id="IPR052404">
    <property type="entry name" value="SPP1-like_terminase"/>
</dbReference>
<dbReference type="InterPro" id="IPR038713">
    <property type="entry name" value="Terminase_Gp1_N_sf"/>
</dbReference>
<sequence length="171" mass="19071">MEYKLTNKQQKFADEYIRTGNATKSALEAGYSPKTAQRMGSENLSKPLIKSYINSVMEKLESAKIATAKETLEYLSSVMRGEQTEDVVTNKGVFQNIPVSAKDRITAAKEILKRYPSDPISKAQLRKLNADADVSEAKAKQLKEGTSLDGVTIQFVRSDREEEKDSENDQS</sequence>
<evidence type="ECO:0000313" key="3">
    <source>
        <dbReference type="EMBL" id="MBI1708248.1"/>
    </source>
</evidence>
<dbReference type="PANTHER" id="PTHR41328">
    <property type="entry name" value="TERMINASE SMALL SUBUNIT-RELATED"/>
    <property type="match status" value="1"/>
</dbReference>
<dbReference type="Pfam" id="PF03592">
    <property type="entry name" value="Terminase_2"/>
    <property type="match status" value="1"/>
</dbReference>
<keyword evidence="1" id="KW-1188">Viral release from host cell</keyword>
<organism evidence="3 4">
    <name type="scientific">Lactobacillus crispatus</name>
    <dbReference type="NCBI Taxonomy" id="47770"/>
    <lineage>
        <taxon>Bacteria</taxon>
        <taxon>Bacillati</taxon>
        <taxon>Bacillota</taxon>
        <taxon>Bacilli</taxon>
        <taxon>Lactobacillales</taxon>
        <taxon>Lactobacillaceae</taxon>
        <taxon>Lactobacillus</taxon>
    </lineage>
</organism>
<evidence type="ECO:0000313" key="4">
    <source>
        <dbReference type="Proteomes" id="UP001194414"/>
    </source>
</evidence>
<dbReference type="AlphaFoldDB" id="A0AAW4DPZ4"/>
<evidence type="ECO:0000256" key="2">
    <source>
        <dbReference type="ARBA" id="ARBA00023219"/>
    </source>
</evidence>
<dbReference type="RefSeq" id="WP_118026729.1">
    <property type="nucleotide sequence ID" value="NZ_CP059140.1"/>
</dbReference>
<protein>
    <submittedName>
        <fullName evidence="3">Terminase</fullName>
    </submittedName>
</protein>
<dbReference type="PANTHER" id="PTHR41328:SF2">
    <property type="entry name" value="TERMINASE SMALL SUBUNIT"/>
    <property type="match status" value="1"/>
</dbReference>
<dbReference type="GO" id="GO:0051276">
    <property type="term" value="P:chromosome organization"/>
    <property type="evidence" value="ECO:0007669"/>
    <property type="project" value="InterPro"/>
</dbReference>
<dbReference type="EMBL" id="JACCPP010000022">
    <property type="protein sequence ID" value="MBI1708248.1"/>
    <property type="molecule type" value="Genomic_DNA"/>
</dbReference>
<proteinExistence type="predicted"/>
<dbReference type="InterPro" id="IPR005335">
    <property type="entry name" value="Terminase_ssu"/>
</dbReference>
<dbReference type="Gene3D" id="6.10.140.2160">
    <property type="match status" value="1"/>
</dbReference>
<gene>
    <name evidence="3" type="ORF">HYQ56_1232</name>
</gene>
<name>A0AAW4DPZ4_9LACO</name>
<comment type="caution">
    <text evidence="3">The sequence shown here is derived from an EMBL/GenBank/DDBJ whole genome shotgun (WGS) entry which is preliminary data.</text>
</comment>
<evidence type="ECO:0000256" key="1">
    <source>
        <dbReference type="ARBA" id="ARBA00022612"/>
    </source>
</evidence>
<dbReference type="Proteomes" id="UP001194414">
    <property type="component" value="Unassembled WGS sequence"/>
</dbReference>
<accession>A0AAW4DPZ4</accession>
<keyword evidence="2" id="KW-0231">Viral genome packaging</keyword>
<dbReference type="Gene3D" id="1.10.10.1400">
    <property type="entry name" value="Terminase, small subunit, N-terminal DNA-binding domain, HTH motif"/>
    <property type="match status" value="1"/>
</dbReference>